<dbReference type="GO" id="GO:0005506">
    <property type="term" value="F:iron ion binding"/>
    <property type="evidence" value="ECO:0007669"/>
    <property type="project" value="InterPro"/>
</dbReference>
<organism evidence="4 5">
    <name type="scientific">Massilia timonae</name>
    <dbReference type="NCBI Taxonomy" id="47229"/>
    <lineage>
        <taxon>Bacteria</taxon>
        <taxon>Pseudomonadati</taxon>
        <taxon>Pseudomonadota</taxon>
        <taxon>Betaproteobacteria</taxon>
        <taxon>Burkholderiales</taxon>
        <taxon>Oxalobacteraceae</taxon>
        <taxon>Telluria group</taxon>
        <taxon>Massilia</taxon>
    </lineage>
</organism>
<evidence type="ECO:0000313" key="4">
    <source>
        <dbReference type="EMBL" id="OIJ39542.1"/>
    </source>
</evidence>
<dbReference type="InterPro" id="IPR000674">
    <property type="entry name" value="Ald_Oxase/Xan_DH_a/b"/>
</dbReference>
<dbReference type="Gene3D" id="3.30.365.10">
    <property type="entry name" value="Aldehyde oxidase/xanthine dehydrogenase, molybdopterin binding domain"/>
    <property type="match status" value="4"/>
</dbReference>
<feature type="domain" description="Aldehyde oxidase/xanthine dehydrogenase a/b hammerhead" evidence="3">
    <location>
        <begin position="57"/>
        <end position="171"/>
    </location>
</feature>
<name>A0A1S2N5J4_9BURK</name>
<dbReference type="SMART" id="SM01008">
    <property type="entry name" value="Ald_Xan_dh_C"/>
    <property type="match status" value="1"/>
</dbReference>
<dbReference type="InterPro" id="IPR036856">
    <property type="entry name" value="Ald_Oxase/Xan_DH_a/b_sf"/>
</dbReference>
<gene>
    <name evidence="4" type="ORF">LO55_3749</name>
</gene>
<accession>A0A1S2N5J4</accession>
<evidence type="ECO:0000256" key="2">
    <source>
        <dbReference type="ARBA" id="ARBA00023002"/>
    </source>
</evidence>
<dbReference type="Pfam" id="PF02738">
    <property type="entry name" value="MoCoBD_1"/>
    <property type="match status" value="1"/>
</dbReference>
<dbReference type="InterPro" id="IPR008274">
    <property type="entry name" value="AldOxase/xan_DH_MoCoBD1"/>
</dbReference>
<protein>
    <submittedName>
        <fullName evidence="4">Molybdopterin-binding domain of aldehyde dehydrogenase family protein</fullName>
    </submittedName>
</protein>
<keyword evidence="1" id="KW-0500">Molybdenum</keyword>
<dbReference type="AlphaFoldDB" id="A0A1S2N5J4"/>
<dbReference type="SUPFAM" id="SSF56003">
    <property type="entry name" value="Molybdenum cofactor-binding domain"/>
    <property type="match status" value="1"/>
</dbReference>
<dbReference type="PANTHER" id="PTHR11908:SF132">
    <property type="entry name" value="ALDEHYDE OXIDASE 1-RELATED"/>
    <property type="match status" value="1"/>
</dbReference>
<dbReference type="InterPro" id="IPR037165">
    <property type="entry name" value="AldOxase/xan_DH_Mopterin-bd_sf"/>
</dbReference>
<comment type="caution">
    <text evidence="4">The sequence shown here is derived from an EMBL/GenBank/DDBJ whole genome shotgun (WGS) entry which is preliminary data.</text>
</comment>
<dbReference type="EMBL" id="JRYB01000001">
    <property type="protein sequence ID" value="OIJ39542.1"/>
    <property type="molecule type" value="Genomic_DNA"/>
</dbReference>
<dbReference type="Pfam" id="PF01315">
    <property type="entry name" value="Ald_Xan_dh_C"/>
    <property type="match status" value="1"/>
</dbReference>
<dbReference type="InterPro" id="IPR016208">
    <property type="entry name" value="Ald_Oxase/xanthine_DH-like"/>
</dbReference>
<evidence type="ECO:0000256" key="1">
    <source>
        <dbReference type="ARBA" id="ARBA00022505"/>
    </source>
</evidence>
<dbReference type="GO" id="GO:0016491">
    <property type="term" value="F:oxidoreductase activity"/>
    <property type="evidence" value="ECO:0007669"/>
    <property type="project" value="UniProtKB-KW"/>
</dbReference>
<dbReference type="SUPFAM" id="SSF54665">
    <property type="entry name" value="CO dehydrogenase molybdoprotein N-domain-like"/>
    <property type="match status" value="1"/>
</dbReference>
<dbReference type="Gene3D" id="3.90.1170.50">
    <property type="entry name" value="Aldehyde oxidase/xanthine dehydrogenase, a/b hammerhead"/>
    <property type="match status" value="1"/>
</dbReference>
<reference evidence="4 5" key="1">
    <citation type="submission" date="2014-10" db="EMBL/GenBank/DDBJ databases">
        <authorList>
            <person name="Seo M.-J."/>
            <person name="Seok Y.J."/>
            <person name="Cha I.-T."/>
        </authorList>
    </citation>
    <scope>NUCLEOTIDE SEQUENCE [LARGE SCALE GENOMIC DNA]</scope>
    <source>
        <strain evidence="4 5">NEU</strain>
    </source>
</reference>
<dbReference type="PANTHER" id="PTHR11908">
    <property type="entry name" value="XANTHINE DEHYDROGENASE"/>
    <property type="match status" value="1"/>
</dbReference>
<proteinExistence type="predicted"/>
<sequence>MKIVQNIQKAGQAIMQKAVALAPDRYVTGGKPDPLASSDDPLIGAPVSRLDGPVKVRGEAKYAAEFAPAGMVHGALVYSTVAKGRIAAIDVAGAEAAPGVVLVMSHLNAPKMQPPPLLMREPLGGSGDALPVFQDDRVHWNGQPVAVVLAQTREQADHAASLVRVRYAAEDGVTSMEAARAAGATVAEFMGAPLQDIIGDAEAALASAGQRVDLVYRTPRQNHHAIELHAVTVAWEGDVLRVHDSTQGVVNAAFTLAQVFGIAQEQVRVTSPFVGGGFGGKLVWRHHLLAAAASKLSGRPVRIMLSREGVCRAVGGRTTTEQRVAIGADRDGRFVSLIHTGVAVMTEYNAMPEPFIHNARVLYAAPAMKLEVQKVTMNMVANVPMRAPGESVGSFALESAVDELADQLGIDPIVLRRRNEPVQDPIEGTPFSSRHLIEAYRAGAQAFGWQERHTKPRMRQEGEWLVGLGCASAVFPYYRMEGGAARIVLSRDGHARVSVGAHEMGMGTATAQTQLCAVRLGLPMEKVSFGYGDSALPGAVLAGGSQQTAVVAAAVKAAHAALCAELLKLAGRESPLAGLKPEQVRSRDGGLCKADDAERWESYADILARAGRDEVEVTAKAPPSQESEHWSMHSYGAIFCEARVNVVTGEPRVTRLLGSFDVGRILNAKTAASQLRGGMIMGLGAALMEETHLDERNGRVVNASLSEYHVPAHLDVPEVEVMWLDIPDPHAPAGMRGVGEIGITGTMAAIANAIYNACGKRVRELPITLDKLM</sequence>
<evidence type="ECO:0000313" key="5">
    <source>
        <dbReference type="Proteomes" id="UP000180246"/>
    </source>
</evidence>
<dbReference type="Pfam" id="PF20256">
    <property type="entry name" value="MoCoBD_2"/>
    <property type="match status" value="1"/>
</dbReference>
<dbReference type="Proteomes" id="UP000180246">
    <property type="component" value="Unassembled WGS sequence"/>
</dbReference>
<dbReference type="RefSeq" id="WP_071362602.1">
    <property type="nucleotide sequence ID" value="NZ_JRYB01000001.1"/>
</dbReference>
<dbReference type="InterPro" id="IPR046867">
    <property type="entry name" value="AldOxase/xan_DH_MoCoBD2"/>
</dbReference>
<evidence type="ECO:0000259" key="3">
    <source>
        <dbReference type="SMART" id="SM01008"/>
    </source>
</evidence>
<keyword evidence="2" id="KW-0560">Oxidoreductase</keyword>